<evidence type="ECO:0000313" key="3">
    <source>
        <dbReference type="Proteomes" id="UP001209701"/>
    </source>
</evidence>
<keyword evidence="3" id="KW-1185">Reference proteome</keyword>
<dbReference type="SUPFAM" id="SSF69118">
    <property type="entry name" value="AhpD-like"/>
    <property type="match status" value="1"/>
</dbReference>
<sequence>MSRITILEYTQANAEQQALLESIRLQHGKVPNLFGVLANSPVALQSVLGLRGVVSGGSLTPQTRERIALALAQQNACEYSLAVHTANGRKVGLTGDEIASNRAGDSEDARASVAVRLARSLSQHKGEISSGELIEAREAGYSDSDIVEIIIHVGLSLLTNILGKASRIEVDFPKVALYTL</sequence>
<dbReference type="InterPro" id="IPR004675">
    <property type="entry name" value="AhpD_core"/>
</dbReference>
<dbReference type="EMBL" id="JAJIRN010000006">
    <property type="protein sequence ID" value="MCV2369341.1"/>
    <property type="molecule type" value="Genomic_DNA"/>
</dbReference>
<dbReference type="Proteomes" id="UP001209701">
    <property type="component" value="Unassembled WGS sequence"/>
</dbReference>
<accession>A0ABT2YGZ9</accession>
<comment type="caution">
    <text evidence="2">The sequence shown here is derived from an EMBL/GenBank/DDBJ whole genome shotgun (WGS) entry which is preliminary data.</text>
</comment>
<name>A0ABT2YGZ9_9BURK</name>
<dbReference type="NCBIfam" id="TIGR00778">
    <property type="entry name" value="ahpD_dom"/>
    <property type="match status" value="1"/>
</dbReference>
<evidence type="ECO:0000259" key="1">
    <source>
        <dbReference type="Pfam" id="PF02627"/>
    </source>
</evidence>
<dbReference type="InterPro" id="IPR029032">
    <property type="entry name" value="AhpD-like"/>
</dbReference>
<dbReference type="InterPro" id="IPR003779">
    <property type="entry name" value="CMD-like"/>
</dbReference>
<dbReference type="Gene3D" id="1.20.1290.10">
    <property type="entry name" value="AhpD-like"/>
    <property type="match status" value="1"/>
</dbReference>
<protein>
    <submittedName>
        <fullName evidence="2">Carboxymuconolactone decarboxylase family protein</fullName>
    </submittedName>
</protein>
<organism evidence="2 3">
    <name type="scientific">Roseateles oligotrophus</name>
    <dbReference type="NCBI Taxonomy" id="1769250"/>
    <lineage>
        <taxon>Bacteria</taxon>
        <taxon>Pseudomonadati</taxon>
        <taxon>Pseudomonadota</taxon>
        <taxon>Betaproteobacteria</taxon>
        <taxon>Burkholderiales</taxon>
        <taxon>Sphaerotilaceae</taxon>
        <taxon>Roseateles</taxon>
    </lineage>
</organism>
<evidence type="ECO:0000313" key="2">
    <source>
        <dbReference type="EMBL" id="MCV2369341.1"/>
    </source>
</evidence>
<dbReference type="Pfam" id="PF02627">
    <property type="entry name" value="CMD"/>
    <property type="match status" value="1"/>
</dbReference>
<reference evidence="2 3" key="1">
    <citation type="submission" date="2021-11" db="EMBL/GenBank/DDBJ databases">
        <authorList>
            <person name="Liang Q."/>
            <person name="Mou H."/>
            <person name="Liu Z."/>
        </authorList>
    </citation>
    <scope>NUCLEOTIDE SEQUENCE [LARGE SCALE GENOMIC DNA]</scope>
    <source>
        <strain evidence="2 3">CHU3</strain>
    </source>
</reference>
<feature type="domain" description="Carboxymuconolactone decarboxylase-like" evidence="1">
    <location>
        <begin position="52"/>
        <end position="118"/>
    </location>
</feature>
<proteinExistence type="predicted"/>
<gene>
    <name evidence="2" type="ORF">LNV07_14755</name>
</gene>
<dbReference type="PANTHER" id="PTHR35446">
    <property type="entry name" value="SI:CH211-175M2.5"/>
    <property type="match status" value="1"/>
</dbReference>
<dbReference type="RefSeq" id="WP_263571926.1">
    <property type="nucleotide sequence ID" value="NZ_JAJIRN010000006.1"/>
</dbReference>
<dbReference type="PANTHER" id="PTHR35446:SF3">
    <property type="entry name" value="CMD DOMAIN-CONTAINING PROTEIN"/>
    <property type="match status" value="1"/>
</dbReference>